<sequence length="86" mass="10106">MSDVHEERRIRQLVRRLEDRLYTTQVLAELLLKNADRRPSDLGPYLNDHQEGALMDAMIHLSRSNHDDFLKLVDLARLPSGLYEQH</sequence>
<dbReference type="Proteomes" id="UP000218554">
    <property type="component" value="Chromosome"/>
</dbReference>
<dbReference type="EMBL" id="AP014862">
    <property type="protein sequence ID" value="BAU74151.1"/>
    <property type="molecule type" value="Genomic_DNA"/>
</dbReference>
<organism evidence="1 2">
    <name type="scientific">Metapseudomonas furukawaii</name>
    <name type="common">Pseudomonas furukawaii</name>
    <dbReference type="NCBI Taxonomy" id="1149133"/>
    <lineage>
        <taxon>Bacteria</taxon>
        <taxon>Pseudomonadati</taxon>
        <taxon>Pseudomonadota</taxon>
        <taxon>Gammaproteobacteria</taxon>
        <taxon>Pseudomonadales</taxon>
        <taxon>Pseudomonadaceae</taxon>
        <taxon>Metapseudomonas</taxon>
    </lineage>
</organism>
<dbReference type="RefSeq" id="WP_003453962.1">
    <property type="nucleotide sequence ID" value="NZ_AJMR01000191.1"/>
</dbReference>
<proteinExistence type="predicted"/>
<evidence type="ECO:0000313" key="2">
    <source>
        <dbReference type="Proteomes" id="UP000218554"/>
    </source>
</evidence>
<protein>
    <submittedName>
        <fullName evidence="1">Uncharacterized protein</fullName>
    </submittedName>
</protein>
<reference evidence="1 2" key="2">
    <citation type="journal article" date="2017" name="Int. J. Syst. Evol. Microbiol.">
        <title>Pseudomonas furukawaii sp. nov., a polychlorinated biphenyl-degrading bacterium isolated from biphenyl-contaminated soil in Japan.</title>
        <authorList>
            <person name="Kimura N."/>
            <person name="Watanabe T."/>
            <person name="Suenaga H."/>
            <person name="Fujihara H."/>
            <person name="Futagami T."/>
            <person name="Goto M."/>
            <person name="Hanada S."/>
            <person name="Hirose J."/>
        </authorList>
    </citation>
    <scope>NUCLEOTIDE SEQUENCE [LARGE SCALE GENOMIC DNA]</scope>
    <source>
        <strain evidence="2">DSM 10086 / NBRC 110670 / KF707</strain>
    </source>
</reference>
<keyword evidence="2" id="KW-1185">Reference proteome</keyword>
<dbReference type="KEGG" id="pfuw:KF707C_24630"/>
<dbReference type="AlphaFoldDB" id="A0AAD1C038"/>
<reference evidence="2" key="1">
    <citation type="submission" date="2015-05" db="EMBL/GenBank/DDBJ databases">
        <title>Draft genome sequencing of a biphenyl-degrading bacterium, Pseudomonas balearica KF707 (=NBRC110670).</title>
        <authorList>
            <person name="Kimura N."/>
            <person name="Hirose J."/>
            <person name="Watanabe T."/>
            <person name="Suenaga H."/>
            <person name="Fujihara H."/>
            <person name="Noguchi M."/>
            <person name="Hashimoto M."/>
            <person name="Shimodaira J."/>
            <person name="Tsuchikane K."/>
            <person name="Hosoyama A."/>
            <person name="Yamazoe A."/>
            <person name="Fujita N."/>
            <person name="Furukawa K."/>
        </authorList>
    </citation>
    <scope>NUCLEOTIDE SEQUENCE [LARGE SCALE GENOMIC DNA]</scope>
    <source>
        <strain evidence="2">DSM 10086 / NBRC 110670 / KF707</strain>
    </source>
</reference>
<gene>
    <name evidence="1" type="ORF">KF707C_24630</name>
</gene>
<name>A0AAD1C038_METFU</name>
<accession>A0AAD1C038</accession>
<evidence type="ECO:0000313" key="1">
    <source>
        <dbReference type="EMBL" id="BAU74151.1"/>
    </source>
</evidence>